<organism evidence="1 2">
    <name type="scientific">Tothia fuscella</name>
    <dbReference type="NCBI Taxonomy" id="1048955"/>
    <lineage>
        <taxon>Eukaryota</taxon>
        <taxon>Fungi</taxon>
        <taxon>Dikarya</taxon>
        <taxon>Ascomycota</taxon>
        <taxon>Pezizomycotina</taxon>
        <taxon>Dothideomycetes</taxon>
        <taxon>Pleosporomycetidae</taxon>
        <taxon>Venturiales</taxon>
        <taxon>Cylindrosympodiaceae</taxon>
        <taxon>Tothia</taxon>
    </lineage>
</organism>
<evidence type="ECO:0000313" key="2">
    <source>
        <dbReference type="Proteomes" id="UP000800235"/>
    </source>
</evidence>
<dbReference type="Proteomes" id="UP000800235">
    <property type="component" value="Unassembled WGS sequence"/>
</dbReference>
<comment type="caution">
    <text evidence="1">The sequence shown here is derived from an EMBL/GenBank/DDBJ whole genome shotgun (WGS) entry which is preliminary data.</text>
</comment>
<accession>A0A9P4TSR2</accession>
<gene>
    <name evidence="1" type="ORF">EJ08DRAFT_703197</name>
</gene>
<dbReference type="OrthoDB" id="2129688at2759"/>
<dbReference type="PANTHER" id="PTHR38119">
    <property type="entry name" value="BTB DOMAIN-CONTAINING PROTEIN-RELATED"/>
    <property type="match status" value="1"/>
</dbReference>
<sequence length="120" mass="13096">MRAQANCNSALDNSALQFSQKSTPSCGRLLPLTNELESQISFSQQFDIKDADITALLREVVSLIEVSEYLGCVHAVSRTIDAALLGQGQILFRSIASNPTAWVDLAVRAQAWTRQEIKSG</sequence>
<keyword evidence="2" id="KW-1185">Reference proteome</keyword>
<dbReference type="EMBL" id="MU007131">
    <property type="protein sequence ID" value="KAF2418222.1"/>
    <property type="molecule type" value="Genomic_DNA"/>
</dbReference>
<protein>
    <submittedName>
        <fullName evidence="1">Uncharacterized protein</fullName>
    </submittedName>
</protein>
<reference evidence="1" key="1">
    <citation type="journal article" date="2020" name="Stud. Mycol.">
        <title>101 Dothideomycetes genomes: a test case for predicting lifestyles and emergence of pathogens.</title>
        <authorList>
            <person name="Haridas S."/>
            <person name="Albert R."/>
            <person name="Binder M."/>
            <person name="Bloem J."/>
            <person name="Labutti K."/>
            <person name="Salamov A."/>
            <person name="Andreopoulos B."/>
            <person name="Baker S."/>
            <person name="Barry K."/>
            <person name="Bills G."/>
            <person name="Bluhm B."/>
            <person name="Cannon C."/>
            <person name="Castanera R."/>
            <person name="Culley D."/>
            <person name="Daum C."/>
            <person name="Ezra D."/>
            <person name="Gonzalez J."/>
            <person name="Henrissat B."/>
            <person name="Kuo A."/>
            <person name="Liang C."/>
            <person name="Lipzen A."/>
            <person name="Lutzoni F."/>
            <person name="Magnuson J."/>
            <person name="Mondo S."/>
            <person name="Nolan M."/>
            <person name="Ohm R."/>
            <person name="Pangilinan J."/>
            <person name="Park H.-J."/>
            <person name="Ramirez L."/>
            <person name="Alfaro M."/>
            <person name="Sun H."/>
            <person name="Tritt A."/>
            <person name="Yoshinaga Y."/>
            <person name="Zwiers L.-H."/>
            <person name="Turgeon B."/>
            <person name="Goodwin S."/>
            <person name="Spatafora J."/>
            <person name="Crous P."/>
            <person name="Grigoriev I."/>
        </authorList>
    </citation>
    <scope>NUCLEOTIDE SEQUENCE</scope>
    <source>
        <strain evidence="1">CBS 130266</strain>
    </source>
</reference>
<dbReference type="AlphaFoldDB" id="A0A9P4TSR2"/>
<dbReference type="PANTHER" id="PTHR38119:SF2">
    <property type="entry name" value="TRANSCRIPTION FACTOR DOMAIN-CONTAINING PROTEIN"/>
    <property type="match status" value="1"/>
</dbReference>
<evidence type="ECO:0000313" key="1">
    <source>
        <dbReference type="EMBL" id="KAF2418222.1"/>
    </source>
</evidence>
<proteinExistence type="predicted"/>
<name>A0A9P4TSR2_9PEZI</name>